<dbReference type="InterPro" id="IPR024187">
    <property type="entry name" value="Sig_transdc_resp-reg_cit/mal"/>
</dbReference>
<protein>
    <recommendedName>
        <fullName evidence="9">Transcriptional regulatory protein</fullName>
    </recommendedName>
</protein>
<dbReference type="SUPFAM" id="SSF52172">
    <property type="entry name" value="CheY-like"/>
    <property type="match status" value="1"/>
</dbReference>
<keyword evidence="4 9" id="KW-0902">Two-component regulatory system</keyword>
<dbReference type="Proteomes" id="UP001597282">
    <property type="component" value="Unassembled WGS sequence"/>
</dbReference>
<dbReference type="CDD" id="cd19925">
    <property type="entry name" value="REC_citrate_TCS"/>
    <property type="match status" value="1"/>
</dbReference>
<evidence type="ECO:0000256" key="2">
    <source>
        <dbReference type="ARBA" id="ARBA00022490"/>
    </source>
</evidence>
<name>A0ABW4C505_9BACL</name>
<evidence type="ECO:0000256" key="7">
    <source>
        <dbReference type="ARBA" id="ARBA00023159"/>
    </source>
</evidence>
<evidence type="ECO:0000313" key="12">
    <source>
        <dbReference type="EMBL" id="MFD1425319.1"/>
    </source>
</evidence>
<dbReference type="InterPro" id="IPR005471">
    <property type="entry name" value="Tscrpt_reg_IclR_N"/>
</dbReference>
<dbReference type="Pfam" id="PF00072">
    <property type="entry name" value="Response_reg"/>
    <property type="match status" value="1"/>
</dbReference>
<dbReference type="InterPro" id="IPR036390">
    <property type="entry name" value="WH_DNA-bd_sf"/>
</dbReference>
<evidence type="ECO:0000256" key="3">
    <source>
        <dbReference type="ARBA" id="ARBA00022553"/>
    </source>
</evidence>
<dbReference type="PIRSF" id="PIRSF006171">
    <property type="entry name" value="RR_citrat_malat"/>
    <property type="match status" value="1"/>
</dbReference>
<dbReference type="Gene3D" id="1.10.10.10">
    <property type="entry name" value="Winged helix-like DNA-binding domain superfamily/Winged helix DNA-binding domain"/>
    <property type="match status" value="1"/>
</dbReference>
<keyword evidence="8 9" id="KW-0804">Transcription</keyword>
<dbReference type="SUPFAM" id="SSF46785">
    <property type="entry name" value="Winged helix' DNA-binding domain"/>
    <property type="match status" value="1"/>
</dbReference>
<evidence type="ECO:0000256" key="4">
    <source>
        <dbReference type="ARBA" id="ARBA00023012"/>
    </source>
</evidence>
<keyword evidence="3 10" id="KW-0597">Phosphoprotein</keyword>
<evidence type="ECO:0000313" key="13">
    <source>
        <dbReference type="Proteomes" id="UP001597282"/>
    </source>
</evidence>
<dbReference type="Gene3D" id="3.40.50.2300">
    <property type="match status" value="1"/>
</dbReference>
<feature type="domain" description="Response regulatory" evidence="11">
    <location>
        <begin position="3"/>
        <end position="119"/>
    </location>
</feature>
<keyword evidence="7 9" id="KW-0010">Activator</keyword>
<dbReference type="Pfam" id="PF09339">
    <property type="entry name" value="HTH_IclR"/>
    <property type="match status" value="1"/>
</dbReference>
<gene>
    <name evidence="12" type="ORF">ACFQ4Y_00015</name>
</gene>
<evidence type="ECO:0000256" key="5">
    <source>
        <dbReference type="ARBA" id="ARBA00023015"/>
    </source>
</evidence>
<organism evidence="12 13">
    <name type="scientific">Kroppenstedtia sanguinis</name>
    <dbReference type="NCBI Taxonomy" id="1380684"/>
    <lineage>
        <taxon>Bacteria</taxon>
        <taxon>Bacillati</taxon>
        <taxon>Bacillota</taxon>
        <taxon>Bacilli</taxon>
        <taxon>Bacillales</taxon>
        <taxon>Thermoactinomycetaceae</taxon>
        <taxon>Kroppenstedtia</taxon>
    </lineage>
</organism>
<comment type="subcellular location">
    <subcellularLocation>
        <location evidence="1 9">Cytoplasm</location>
    </subcellularLocation>
</comment>
<evidence type="ECO:0000256" key="6">
    <source>
        <dbReference type="ARBA" id="ARBA00023125"/>
    </source>
</evidence>
<dbReference type="InterPro" id="IPR036388">
    <property type="entry name" value="WH-like_DNA-bd_sf"/>
</dbReference>
<evidence type="ECO:0000256" key="1">
    <source>
        <dbReference type="ARBA" id="ARBA00004496"/>
    </source>
</evidence>
<dbReference type="PANTHER" id="PTHR45526:SF1">
    <property type="entry name" value="TRANSCRIPTIONAL REGULATORY PROTEIN DCUR-RELATED"/>
    <property type="match status" value="1"/>
</dbReference>
<dbReference type="SMART" id="SM00448">
    <property type="entry name" value="REC"/>
    <property type="match status" value="1"/>
</dbReference>
<feature type="modified residue" description="4-aspartylphosphate" evidence="10">
    <location>
        <position position="54"/>
    </location>
</feature>
<keyword evidence="2 9" id="KW-0963">Cytoplasm</keyword>
<evidence type="ECO:0000256" key="9">
    <source>
        <dbReference type="PIRNR" id="PIRNR006171"/>
    </source>
</evidence>
<evidence type="ECO:0000256" key="8">
    <source>
        <dbReference type="ARBA" id="ARBA00023163"/>
    </source>
</evidence>
<dbReference type="InterPro" id="IPR011006">
    <property type="entry name" value="CheY-like_superfamily"/>
</dbReference>
<keyword evidence="5 9" id="KW-0805">Transcription regulation</keyword>
<keyword evidence="13" id="KW-1185">Reference proteome</keyword>
<dbReference type="RefSeq" id="WP_380161965.1">
    <property type="nucleotide sequence ID" value="NZ_JBHTNU010000001.1"/>
</dbReference>
<accession>A0ABW4C505</accession>
<sequence>MISVLLIEDDPMVREVNKQFVERVRDYQVISSAPNGVEGLKLAKKLNPDLVMIDIYMPDMDGLATLKKIRAEGLITDVIAITAAKDVETVRHVLQNGVFDYIVKPFKFERLKKSLENYRKFQSRLLDKTNISQSDLDGMLFQMGSARQRELPKGLNRVTLERIRNFLLEQSRPVSAEEVAEGTGIARVTARRYLDHLEKGGIVTIHIEYGGIGRPTNRYLIIR</sequence>
<keyword evidence="6 9" id="KW-0238">DNA-binding</keyword>
<reference evidence="13" key="1">
    <citation type="journal article" date="2019" name="Int. J. Syst. Evol. Microbiol.">
        <title>The Global Catalogue of Microorganisms (GCM) 10K type strain sequencing project: providing services to taxonomists for standard genome sequencing and annotation.</title>
        <authorList>
            <consortium name="The Broad Institute Genomics Platform"/>
            <consortium name="The Broad Institute Genome Sequencing Center for Infectious Disease"/>
            <person name="Wu L."/>
            <person name="Ma J."/>
        </authorList>
    </citation>
    <scope>NUCLEOTIDE SEQUENCE [LARGE SCALE GENOMIC DNA]</scope>
    <source>
        <strain evidence="13">S1</strain>
    </source>
</reference>
<comment type="caution">
    <text evidence="12">The sequence shown here is derived from an EMBL/GenBank/DDBJ whole genome shotgun (WGS) entry which is preliminary data.</text>
</comment>
<dbReference type="PANTHER" id="PTHR45526">
    <property type="entry name" value="TRANSCRIPTIONAL REGULATORY PROTEIN DPIA"/>
    <property type="match status" value="1"/>
</dbReference>
<evidence type="ECO:0000259" key="11">
    <source>
        <dbReference type="PROSITE" id="PS50110"/>
    </source>
</evidence>
<dbReference type="InterPro" id="IPR051271">
    <property type="entry name" value="2C-system_Tx_regulators"/>
</dbReference>
<dbReference type="InterPro" id="IPR001789">
    <property type="entry name" value="Sig_transdc_resp-reg_receiver"/>
</dbReference>
<proteinExistence type="predicted"/>
<dbReference type="PROSITE" id="PS50110">
    <property type="entry name" value="RESPONSE_REGULATORY"/>
    <property type="match status" value="1"/>
</dbReference>
<dbReference type="EMBL" id="JBHTNU010000001">
    <property type="protein sequence ID" value="MFD1425319.1"/>
    <property type="molecule type" value="Genomic_DNA"/>
</dbReference>
<evidence type="ECO:0000256" key="10">
    <source>
        <dbReference type="PROSITE-ProRule" id="PRU00169"/>
    </source>
</evidence>